<feature type="region of interest" description="Disordered" evidence="1">
    <location>
        <begin position="364"/>
        <end position="391"/>
    </location>
</feature>
<feature type="compositionally biased region" description="Basic residues" evidence="1">
    <location>
        <begin position="604"/>
        <end position="622"/>
    </location>
</feature>
<sequence>MSAASTTSLPSTAVPTSPAPFEAFLTSLGAGRSANRAAAATTTSASPASPSTTSSSTKMAAVAVNAQSTLSDGVSSTPLPTPSSSSPTQHHISTPSSTNPAPALASSSSSSSTLPASAAATSGVTASAAGSGATEKAGEGRTSSPLVEGTNPAAANSTTAAATRHEDDVKMNVVDEVTGLLLLSTTATSSGTGAGQTPSPPPQQQQQQPPFDVTSSSGREALLLRFLQLLPSTLDLQQPLNQPSPTMNGTSSASEAETTSRACQQLVSEVVTALRLWVMQQPLTLGRPLGDDNPSLFALLRPQLRQLHWWRAPQGHAVASTSSSSVAPPHYPTSAASPPPEPPVGDDLLALAWGNRAWQPPVAASPAAAAVGQHKTEEGSPTLSSPGLATSPARGLTVPLVKVEQHNNVGVAAHPGGANNGAFARAQHHPAGPTGAVIGTIKVPGPMPVAGPTNSNEGFEFNENDSAAPHSSAVAVLSKRRRSMDASFEAAGGHLLGRPPVRDQALRKRRKSVIDRTTTGSVRSEETTTAPAPREMRKRKASLPPSTAPNPNGAGLGDDGSLSPKKTKFDDEDYIDTGRESGGGDKDKEGQRDVADSATPIRGIRGRGRGRGTRGMKARGGRGGRSGGNSSAHSEKDLDGVPKTKARKPESCHRCKNKKEFWVGCPLVASHKYCRGCVVRHFSIDYDDFRANPENYWTDGCPICHLTCPCIGCVRKKKNGQSGGAEDDKVDIEKDEDDEVGDPDEDEDDDGADGYDEEGDGDEEDDVHVDVDNDDDDDEDEMSEERSAESLIEVRWSALKRQLDVKDAAAAADSTGTGQHLPVKKRMSRMRSNSFANGGGPSSRSGSSSSSSSFLDEPYTPQQTHQQPPRKRAPRLRSYSTSHCEPKPSAVAAMNPEDYLGRTGAGNVLAARYSSPMRRGSRGFNSRANH</sequence>
<feature type="region of interest" description="Disordered" evidence="1">
    <location>
        <begin position="718"/>
        <end position="790"/>
    </location>
</feature>
<keyword evidence="3" id="KW-1185">Reference proteome</keyword>
<feature type="compositionally biased region" description="Polar residues" evidence="1">
    <location>
        <begin position="515"/>
        <end position="530"/>
    </location>
</feature>
<feature type="compositionally biased region" description="Polar residues" evidence="1">
    <location>
        <begin position="379"/>
        <end position="388"/>
    </location>
</feature>
<evidence type="ECO:0000256" key="1">
    <source>
        <dbReference type="SAM" id="MobiDB-lite"/>
    </source>
</evidence>
<dbReference type="EMBL" id="KB007926">
    <property type="protein sequence ID" value="ELR19935.1"/>
    <property type="molecule type" value="Genomic_DNA"/>
</dbReference>
<proteinExistence type="predicted"/>
<feature type="compositionally biased region" description="Basic and acidic residues" evidence="1">
    <location>
        <begin position="576"/>
        <end position="595"/>
    </location>
</feature>
<feature type="region of interest" description="Disordered" evidence="1">
    <location>
        <begin position="187"/>
        <end position="215"/>
    </location>
</feature>
<feature type="compositionally biased region" description="Low complexity" evidence="1">
    <location>
        <begin position="37"/>
        <end position="57"/>
    </location>
</feature>
<feature type="region of interest" description="Disordered" evidence="1">
    <location>
        <begin position="491"/>
        <end position="649"/>
    </location>
</feature>
<dbReference type="Proteomes" id="UP000011083">
    <property type="component" value="Unassembled WGS sequence"/>
</dbReference>
<feature type="compositionally biased region" description="Low complexity" evidence="1">
    <location>
        <begin position="150"/>
        <end position="162"/>
    </location>
</feature>
<dbReference type="RefSeq" id="XP_004342044.1">
    <property type="nucleotide sequence ID" value="XM_004341995.1"/>
</dbReference>
<feature type="compositionally biased region" description="Basic and acidic residues" evidence="1">
    <location>
        <begin position="633"/>
        <end position="649"/>
    </location>
</feature>
<feature type="compositionally biased region" description="Low complexity" evidence="1">
    <location>
        <begin position="320"/>
        <end position="336"/>
    </location>
</feature>
<feature type="compositionally biased region" description="Acidic residues" evidence="1">
    <location>
        <begin position="728"/>
        <end position="783"/>
    </location>
</feature>
<dbReference type="GeneID" id="14920772"/>
<dbReference type="KEGG" id="acan:ACA1_112080"/>
<feature type="compositionally biased region" description="Polar residues" evidence="1">
    <location>
        <begin position="236"/>
        <end position="249"/>
    </location>
</feature>
<feature type="compositionally biased region" description="Low complexity" evidence="1">
    <location>
        <begin position="250"/>
        <end position="260"/>
    </location>
</feature>
<reference evidence="2 3" key="1">
    <citation type="journal article" date="2013" name="Genome Biol.">
        <title>Genome of Acanthamoeba castellanii highlights extensive lateral gene transfer and early evolution of tyrosine kinase signaling.</title>
        <authorList>
            <person name="Clarke M."/>
            <person name="Lohan A.J."/>
            <person name="Liu B."/>
            <person name="Lagkouvardos I."/>
            <person name="Roy S."/>
            <person name="Zafar N."/>
            <person name="Bertelli C."/>
            <person name="Schilde C."/>
            <person name="Kianianmomeni A."/>
            <person name="Burglin T.R."/>
            <person name="Frech C."/>
            <person name="Turcotte B."/>
            <person name="Kopec K.O."/>
            <person name="Synnott J.M."/>
            <person name="Choo C."/>
            <person name="Paponov I."/>
            <person name="Finkler A."/>
            <person name="Soon Heng Tan C."/>
            <person name="Hutchins A.P."/>
            <person name="Weinmeier T."/>
            <person name="Rattei T."/>
            <person name="Chu J.S."/>
            <person name="Gimenez G."/>
            <person name="Irimia M."/>
            <person name="Rigden D.J."/>
            <person name="Fitzpatrick D.A."/>
            <person name="Lorenzo-Morales J."/>
            <person name="Bateman A."/>
            <person name="Chiu C.H."/>
            <person name="Tang P."/>
            <person name="Hegemann P."/>
            <person name="Fromm H."/>
            <person name="Raoult D."/>
            <person name="Greub G."/>
            <person name="Miranda-Saavedra D."/>
            <person name="Chen N."/>
            <person name="Nash P."/>
            <person name="Ginger M.L."/>
            <person name="Horn M."/>
            <person name="Schaap P."/>
            <person name="Caler L."/>
            <person name="Loftus B."/>
        </authorList>
    </citation>
    <scope>NUCLEOTIDE SEQUENCE [LARGE SCALE GENOMIC DNA]</scope>
    <source>
        <strain evidence="2 3">Neff</strain>
    </source>
</reference>
<dbReference type="VEuPathDB" id="AmoebaDB:ACA1_112080"/>
<feature type="compositionally biased region" description="Low complexity" evidence="1">
    <location>
        <begin position="842"/>
        <end position="867"/>
    </location>
</feature>
<dbReference type="AlphaFoldDB" id="L8H416"/>
<feature type="compositionally biased region" description="Low complexity" evidence="1">
    <location>
        <begin position="187"/>
        <end position="197"/>
    </location>
</feature>
<feature type="region of interest" description="Disordered" evidence="1">
    <location>
        <begin position="236"/>
        <end position="260"/>
    </location>
</feature>
<feature type="region of interest" description="Disordered" evidence="1">
    <location>
        <begin position="320"/>
        <end position="343"/>
    </location>
</feature>
<feature type="region of interest" description="Disordered" evidence="1">
    <location>
        <begin position="803"/>
        <end position="902"/>
    </location>
</feature>
<evidence type="ECO:0000313" key="2">
    <source>
        <dbReference type="EMBL" id="ELR19935.1"/>
    </source>
</evidence>
<feature type="region of interest" description="Disordered" evidence="1">
    <location>
        <begin position="911"/>
        <end position="930"/>
    </location>
</feature>
<gene>
    <name evidence="2" type="ORF">ACA1_112080</name>
</gene>
<accession>L8H416</accession>
<organism evidence="2 3">
    <name type="scientific">Acanthamoeba castellanii (strain ATCC 30010 / Neff)</name>
    <dbReference type="NCBI Taxonomy" id="1257118"/>
    <lineage>
        <taxon>Eukaryota</taxon>
        <taxon>Amoebozoa</taxon>
        <taxon>Discosea</taxon>
        <taxon>Longamoebia</taxon>
        <taxon>Centramoebida</taxon>
        <taxon>Acanthamoebidae</taxon>
        <taxon>Acanthamoeba</taxon>
    </lineage>
</organism>
<feature type="compositionally biased region" description="Polar residues" evidence="1">
    <location>
        <begin position="65"/>
        <end position="74"/>
    </location>
</feature>
<protein>
    <recommendedName>
        <fullName evidence="4">Zinc-finger domain-containing protein</fullName>
    </recommendedName>
</protein>
<feature type="region of interest" description="Disordered" evidence="1">
    <location>
        <begin position="32"/>
        <end position="167"/>
    </location>
</feature>
<evidence type="ECO:0008006" key="4">
    <source>
        <dbReference type="Google" id="ProtNLM"/>
    </source>
</evidence>
<name>L8H416_ACACF</name>
<evidence type="ECO:0000313" key="3">
    <source>
        <dbReference type="Proteomes" id="UP000011083"/>
    </source>
</evidence>
<feature type="compositionally biased region" description="Low complexity" evidence="1">
    <location>
        <begin position="75"/>
        <end position="134"/>
    </location>
</feature>